<dbReference type="OrthoDB" id="9811121at2"/>
<dbReference type="RefSeq" id="WP_025225721.1">
    <property type="nucleotide sequence ID" value="NZ_CP007139.1"/>
</dbReference>
<dbReference type="PANTHER" id="PTHR43674:SF16">
    <property type="entry name" value="CARBON-NITROGEN FAMILY, PUTATIVE (AFU_ORTHOLOGUE AFUA_5G02350)-RELATED"/>
    <property type="match status" value="1"/>
</dbReference>
<dbReference type="EMBL" id="CP007139">
    <property type="protein sequence ID" value="AIE85718.1"/>
    <property type="molecule type" value="Genomic_DNA"/>
</dbReference>
<keyword evidence="1" id="KW-0378">Hydrolase</keyword>
<gene>
    <name evidence="3" type="ORF">OP10G_2350</name>
</gene>
<evidence type="ECO:0000259" key="2">
    <source>
        <dbReference type="PROSITE" id="PS50263"/>
    </source>
</evidence>
<evidence type="ECO:0000313" key="3">
    <source>
        <dbReference type="EMBL" id="AIE85718.1"/>
    </source>
</evidence>
<dbReference type="AlphaFoldDB" id="A0A068NQ79"/>
<dbReference type="KEGG" id="fgi:OP10G_2350"/>
<dbReference type="Gene3D" id="3.60.110.10">
    <property type="entry name" value="Carbon-nitrogen hydrolase"/>
    <property type="match status" value="1"/>
</dbReference>
<keyword evidence="4" id="KW-1185">Reference proteome</keyword>
<protein>
    <submittedName>
        <fullName evidence="3">Beta-alanine synthetase</fullName>
    </submittedName>
</protein>
<evidence type="ECO:0000256" key="1">
    <source>
        <dbReference type="ARBA" id="ARBA00022801"/>
    </source>
</evidence>
<dbReference type="HOGENOM" id="CLU_1045468_0_0_0"/>
<dbReference type="Pfam" id="PF00795">
    <property type="entry name" value="CN_hydrolase"/>
    <property type="match status" value="1"/>
</dbReference>
<sequence>MLTLLSTFLIAQSATVKVAAIQCSSVMGEVEANRKKLLGLVEQAAKNGAKIVVLPEASITGYLSQDLRTNWHLDGWPIEPSFRGRDPEQFAEAVDGESTKQFAAAAKRLGIYVTVPFVEKDGAKYYNTVCLAAPTGKIVAHYRKLTPWPVPEKSWATKGDRDVQTYDTEYGRVGLAICFDIHTILDRLKPKKIWALLYPIAWVSPSHPADWFWHILPGRLRAYGHYVVGANWSVDEPQPWFGYGFSTIYSPKGEILATSHSLYGNDILYADLKRA</sequence>
<proteinExistence type="predicted"/>
<accession>A0A068NQ79</accession>
<dbReference type="InterPro" id="IPR003010">
    <property type="entry name" value="C-N_Hydrolase"/>
</dbReference>
<dbReference type="STRING" id="661478.OP10G_2350"/>
<reference evidence="3 4" key="1">
    <citation type="journal article" date="2014" name="PLoS ONE">
        <title>The first complete genome sequence of the class fimbriimonadia in the phylum armatimonadetes.</title>
        <authorList>
            <person name="Hu Z.Y."/>
            <person name="Wang Y.Z."/>
            <person name="Im W.T."/>
            <person name="Wang S.Y."/>
            <person name="Zhao G.P."/>
            <person name="Zheng H.J."/>
            <person name="Quan Z.X."/>
        </authorList>
    </citation>
    <scope>NUCLEOTIDE SEQUENCE [LARGE SCALE GENOMIC DNA]</scope>
    <source>
        <strain evidence="3">Gsoil 348</strain>
    </source>
</reference>
<evidence type="ECO:0000313" key="4">
    <source>
        <dbReference type="Proteomes" id="UP000027982"/>
    </source>
</evidence>
<dbReference type="InterPro" id="IPR036526">
    <property type="entry name" value="C-N_Hydrolase_sf"/>
</dbReference>
<dbReference type="InterPro" id="IPR050345">
    <property type="entry name" value="Aliph_Amidase/BUP"/>
</dbReference>
<feature type="domain" description="CN hydrolase" evidence="2">
    <location>
        <begin position="16"/>
        <end position="274"/>
    </location>
</feature>
<dbReference type="CDD" id="cd07197">
    <property type="entry name" value="nitrilase"/>
    <property type="match status" value="1"/>
</dbReference>
<dbReference type="PANTHER" id="PTHR43674">
    <property type="entry name" value="NITRILASE C965.09-RELATED"/>
    <property type="match status" value="1"/>
</dbReference>
<organism evidence="3 4">
    <name type="scientific">Fimbriimonas ginsengisoli Gsoil 348</name>
    <dbReference type="NCBI Taxonomy" id="661478"/>
    <lineage>
        <taxon>Bacteria</taxon>
        <taxon>Bacillati</taxon>
        <taxon>Armatimonadota</taxon>
        <taxon>Fimbriimonadia</taxon>
        <taxon>Fimbriimonadales</taxon>
        <taxon>Fimbriimonadaceae</taxon>
        <taxon>Fimbriimonas</taxon>
    </lineage>
</organism>
<name>A0A068NQ79_FIMGI</name>
<dbReference type="SUPFAM" id="SSF56317">
    <property type="entry name" value="Carbon-nitrogen hydrolase"/>
    <property type="match status" value="1"/>
</dbReference>
<dbReference type="Proteomes" id="UP000027982">
    <property type="component" value="Chromosome"/>
</dbReference>
<dbReference type="eggNOG" id="COG0388">
    <property type="taxonomic scope" value="Bacteria"/>
</dbReference>
<dbReference type="GO" id="GO:0016811">
    <property type="term" value="F:hydrolase activity, acting on carbon-nitrogen (but not peptide) bonds, in linear amides"/>
    <property type="evidence" value="ECO:0007669"/>
    <property type="project" value="TreeGrafter"/>
</dbReference>
<dbReference type="PROSITE" id="PS50263">
    <property type="entry name" value="CN_HYDROLASE"/>
    <property type="match status" value="1"/>
</dbReference>